<accession>I3E245</accession>
<comment type="caution">
    <text evidence="2">The sequence shown here is derived from an EMBL/GenBank/DDBJ whole genome shotgun (WGS) entry which is preliminary data.</text>
</comment>
<dbReference type="GO" id="GO:0016020">
    <property type="term" value="C:membrane"/>
    <property type="evidence" value="ECO:0007669"/>
    <property type="project" value="TreeGrafter"/>
</dbReference>
<dbReference type="InterPro" id="IPR050266">
    <property type="entry name" value="AB_hydrolase_sf"/>
</dbReference>
<dbReference type="InterPro" id="IPR029058">
    <property type="entry name" value="AB_hydrolase_fold"/>
</dbReference>
<organism evidence="2 3">
    <name type="scientific">Bacillus methanolicus PB1</name>
    <dbReference type="NCBI Taxonomy" id="997296"/>
    <lineage>
        <taxon>Bacteria</taxon>
        <taxon>Bacillati</taxon>
        <taxon>Bacillota</taxon>
        <taxon>Bacilli</taxon>
        <taxon>Bacillales</taxon>
        <taxon>Bacillaceae</taxon>
        <taxon>Bacillus</taxon>
    </lineage>
</organism>
<evidence type="ECO:0000313" key="2">
    <source>
        <dbReference type="EMBL" id="EIJ80566.1"/>
    </source>
</evidence>
<dbReference type="InterPro" id="IPR000073">
    <property type="entry name" value="AB_hydrolase_1"/>
</dbReference>
<dbReference type="PANTHER" id="PTHR43798:SF28">
    <property type="entry name" value="AB HYDROLASE-1 DOMAIN-CONTAINING PROTEIN"/>
    <property type="match status" value="1"/>
</dbReference>
<evidence type="ECO:0000313" key="3">
    <source>
        <dbReference type="Proteomes" id="UP000010523"/>
    </source>
</evidence>
<feature type="domain" description="AB hydrolase-1" evidence="1">
    <location>
        <begin position="5"/>
        <end position="230"/>
    </location>
</feature>
<protein>
    <submittedName>
        <fullName evidence="2">Esterase</fullName>
    </submittedName>
</protein>
<dbReference type="eggNOG" id="COG0596">
    <property type="taxonomic scope" value="Bacteria"/>
</dbReference>
<dbReference type="RefSeq" id="WP_003352034.1">
    <property type="nucleotide sequence ID" value="NZ_AFEU01000002.1"/>
</dbReference>
<dbReference type="STRING" id="997296.PB1_09402"/>
<dbReference type="SUPFAM" id="SSF53474">
    <property type="entry name" value="alpha/beta-Hydrolases"/>
    <property type="match status" value="1"/>
</dbReference>
<proteinExistence type="predicted"/>
<dbReference type="Proteomes" id="UP000010523">
    <property type="component" value="Unassembled WGS sequence"/>
</dbReference>
<dbReference type="Gene3D" id="3.40.50.1820">
    <property type="entry name" value="alpha/beta hydrolase"/>
    <property type="match status" value="1"/>
</dbReference>
<name>I3E245_BACMT</name>
<dbReference type="EMBL" id="AFEU01000002">
    <property type="protein sequence ID" value="EIJ80566.1"/>
    <property type="molecule type" value="Genomic_DNA"/>
</dbReference>
<dbReference type="Pfam" id="PF00561">
    <property type="entry name" value="Abhydrolase_1"/>
    <property type="match status" value="1"/>
</dbReference>
<evidence type="ECO:0000259" key="1">
    <source>
        <dbReference type="Pfam" id="PF00561"/>
    </source>
</evidence>
<dbReference type="PATRIC" id="fig|997296.3.peg.1997"/>
<gene>
    <name evidence="2" type="ORF">PB1_09402</name>
</gene>
<keyword evidence="3" id="KW-1185">Reference proteome</keyword>
<reference evidence="2 3" key="1">
    <citation type="journal article" date="2012" name="Appl. Environ. Microbiol.">
        <title>Genome Sequence of Thermotolerant Bacillus methanolicus: Features and Regulation Related to Methylotrophy and Production of L-Lysine and L-Glutamate from Methanol.</title>
        <authorList>
            <person name="Heggeset T.M."/>
            <person name="Krog A."/>
            <person name="Balzer S."/>
            <person name="Wentzel A."/>
            <person name="Ellingsen T.E."/>
            <person name="Brautaset T."/>
        </authorList>
    </citation>
    <scope>NUCLEOTIDE SEQUENCE [LARGE SCALE GENOMIC DNA]</scope>
    <source>
        <strain evidence="2 3">PB1</strain>
    </source>
</reference>
<dbReference type="PANTHER" id="PTHR43798">
    <property type="entry name" value="MONOACYLGLYCEROL LIPASE"/>
    <property type="match status" value="1"/>
</dbReference>
<sequence length="254" mass="29427">MKEKIVFVHGLTGKKRAFHKEIDYFSQAYHTYAYDLLGHGEDRGKPVEFILENLVKQLEVLFDQEGIEKAHICSLSYGCYPATIFANKWKDKVLSLCYIGGHYNSPSPLFDVFQHYWDASNENYSKWLKNYSKDLFPKEGAVDPYSLVSSKVYYKYGLELDKGILKEAIGHRLFYDLRSDLKNIDVPVLWVMGDHDFLYKSSIADLKKVIPHVQYKEIPHAGHAANLFRPNSFKKIYEEFLNGIQLAKSEKIPV</sequence>
<dbReference type="OrthoDB" id="9776853at2"/>
<dbReference type="AlphaFoldDB" id="I3E245"/>